<keyword evidence="3" id="KW-1185">Reference proteome</keyword>
<dbReference type="InterPro" id="IPR044992">
    <property type="entry name" value="ChyE-like"/>
</dbReference>
<dbReference type="GO" id="GO:0005829">
    <property type="term" value="C:cytosol"/>
    <property type="evidence" value="ECO:0007669"/>
    <property type="project" value="TreeGrafter"/>
</dbReference>
<dbReference type="PANTHER" id="PTHR42695:SF6">
    <property type="entry name" value="GLUTAMINE AMIDOTRANSFERASE DOMAIN-CONTAINING PROTEIN"/>
    <property type="match status" value="1"/>
</dbReference>
<gene>
    <name evidence="2" type="ORF">CRHIZ90672A_00003715</name>
</gene>
<evidence type="ECO:0000313" key="2">
    <source>
        <dbReference type="EMBL" id="CAH0027187.1"/>
    </source>
</evidence>
<dbReference type="EMBL" id="CABFNQ020000726">
    <property type="protein sequence ID" value="CAH0027187.1"/>
    <property type="molecule type" value="Genomic_DNA"/>
</dbReference>
<dbReference type="GO" id="GO:0005634">
    <property type="term" value="C:nucleus"/>
    <property type="evidence" value="ECO:0007669"/>
    <property type="project" value="TreeGrafter"/>
</dbReference>
<feature type="domain" description="Glutamine amidotransferase" evidence="1">
    <location>
        <begin position="103"/>
        <end position="210"/>
    </location>
</feature>
<dbReference type="CDD" id="cd01741">
    <property type="entry name" value="GATase1_1"/>
    <property type="match status" value="1"/>
</dbReference>
<dbReference type="OrthoDB" id="1669814at2759"/>
<proteinExistence type="predicted"/>
<dbReference type="SUPFAM" id="SSF52317">
    <property type="entry name" value="Class I glutamine amidotransferase-like"/>
    <property type="match status" value="1"/>
</dbReference>
<organism evidence="2 3">
    <name type="scientific">Clonostachys rhizophaga</name>
    <dbReference type="NCBI Taxonomy" id="160324"/>
    <lineage>
        <taxon>Eukaryota</taxon>
        <taxon>Fungi</taxon>
        <taxon>Dikarya</taxon>
        <taxon>Ascomycota</taxon>
        <taxon>Pezizomycotina</taxon>
        <taxon>Sordariomycetes</taxon>
        <taxon>Hypocreomycetidae</taxon>
        <taxon>Hypocreales</taxon>
        <taxon>Bionectriaceae</taxon>
        <taxon>Clonostachys</taxon>
    </lineage>
</organism>
<name>A0A9N9VPH3_9HYPO</name>
<dbReference type="Gene3D" id="3.40.50.880">
    <property type="match status" value="1"/>
</dbReference>
<evidence type="ECO:0000259" key="1">
    <source>
        <dbReference type="Pfam" id="PF00117"/>
    </source>
</evidence>
<dbReference type="Pfam" id="PF00117">
    <property type="entry name" value="GATase"/>
    <property type="match status" value="1"/>
</dbReference>
<dbReference type="Proteomes" id="UP000696573">
    <property type="component" value="Unassembled WGS sequence"/>
</dbReference>
<dbReference type="PANTHER" id="PTHR42695">
    <property type="entry name" value="GLUTAMINE AMIDOTRANSFERASE YLR126C-RELATED"/>
    <property type="match status" value="1"/>
</dbReference>
<reference evidence="2" key="1">
    <citation type="submission" date="2021-10" db="EMBL/GenBank/DDBJ databases">
        <authorList>
            <person name="Piombo E."/>
        </authorList>
    </citation>
    <scope>NUCLEOTIDE SEQUENCE</scope>
</reference>
<dbReference type="InterPro" id="IPR029062">
    <property type="entry name" value="Class_I_gatase-like"/>
</dbReference>
<sequence length="274" mass="30477">MLAVPGTIRIAMLNADTPVPNVVAKRGSYGNIFHNLLVAAVSRVAPHITIESEDFDVVRGEYPRLPSDFDTLLVTGSASSSYDDNQWIHKLDAYLLDVYQNYPQVRLFGSCFGHQIICQSLLREYGTYVAKNPQGWEIGVHEIKVAPAYRKACYDQPSLRLQFIHSDNVNIPSPEALPSSWIIMGSTDQCAIQGVYEPGRVLTYQGHFEFDRFINSETLKVFGAEWDAQILQSALDNTDLEDDSEVAADMVAKFMMEGRQAVEGIGGLMTPPLL</sequence>
<dbReference type="AlphaFoldDB" id="A0A9N9VPH3"/>
<comment type="caution">
    <text evidence="2">The sequence shown here is derived from an EMBL/GenBank/DDBJ whole genome shotgun (WGS) entry which is preliminary data.</text>
</comment>
<accession>A0A9N9VPH3</accession>
<dbReference type="InterPro" id="IPR017926">
    <property type="entry name" value="GATASE"/>
</dbReference>
<protein>
    <recommendedName>
        <fullName evidence="1">Glutamine amidotransferase domain-containing protein</fullName>
    </recommendedName>
</protein>
<evidence type="ECO:0000313" key="3">
    <source>
        <dbReference type="Proteomes" id="UP000696573"/>
    </source>
</evidence>